<protein>
    <submittedName>
        <fullName evidence="2">AAA family ATPase</fullName>
    </submittedName>
</protein>
<gene>
    <name evidence="2" type="ORF">IAB44_15595</name>
</gene>
<dbReference type="PANTHER" id="PTHR34825">
    <property type="entry name" value="CONSERVED PROTEIN, WITH A WEAK D-GALACTARATE DEHYDRATASE/ALTRONATE HYDROLASE DOMAIN"/>
    <property type="match status" value="1"/>
</dbReference>
<feature type="non-terminal residue" evidence="2">
    <location>
        <position position="330"/>
    </location>
</feature>
<comment type="caution">
    <text evidence="2">The sequence shown here is derived from an EMBL/GenBank/DDBJ whole genome shotgun (WGS) entry which is preliminary data.</text>
</comment>
<proteinExistence type="predicted"/>
<evidence type="ECO:0000313" key="2">
    <source>
        <dbReference type="EMBL" id="HIS32949.1"/>
    </source>
</evidence>
<name>A0A9D1EVF1_9FIRM</name>
<reference evidence="2" key="2">
    <citation type="journal article" date="2021" name="PeerJ">
        <title>Extensive microbial diversity within the chicken gut microbiome revealed by metagenomics and culture.</title>
        <authorList>
            <person name="Gilroy R."/>
            <person name="Ravi A."/>
            <person name="Getino M."/>
            <person name="Pursley I."/>
            <person name="Horton D.L."/>
            <person name="Alikhan N.F."/>
            <person name="Baker D."/>
            <person name="Gharbi K."/>
            <person name="Hall N."/>
            <person name="Watson M."/>
            <person name="Adriaenssens E.M."/>
            <person name="Foster-Nyarko E."/>
            <person name="Jarju S."/>
            <person name="Secka A."/>
            <person name="Antonio M."/>
            <person name="Oren A."/>
            <person name="Chaudhuri R.R."/>
            <person name="La Ragione R."/>
            <person name="Hildebrand F."/>
            <person name="Pallen M.J."/>
        </authorList>
    </citation>
    <scope>NUCLEOTIDE SEQUENCE</scope>
    <source>
        <strain evidence="2">CHK190-19873</strain>
    </source>
</reference>
<dbReference type="EMBL" id="DVIQ01000108">
    <property type="protein sequence ID" value="HIS32949.1"/>
    <property type="molecule type" value="Genomic_DNA"/>
</dbReference>
<dbReference type="Proteomes" id="UP000823935">
    <property type="component" value="Unassembled WGS sequence"/>
</dbReference>
<dbReference type="InterPro" id="IPR027417">
    <property type="entry name" value="P-loop_NTPase"/>
</dbReference>
<evidence type="ECO:0000313" key="3">
    <source>
        <dbReference type="Proteomes" id="UP000823935"/>
    </source>
</evidence>
<sequence length="330" mass="37972">MGGQKKRLPVGIESFAELRSLGFYYVDKTALLRDLLLRWGKVNLFTRPRRFGKSLNMSMLKAFLEIGCDEKLFEGLEIRKDAELCREYMGKFPVLSISLKGVSGADFAAARGLLCSAVGNEAMRFQFLLEDDRLTDREKELYKQIIRVDKSGNERFFMSDSILAESLKTLSALLEKHYGRKVIVLIDEYDVPLEKAKERGYYDEMILLIRGLFEQVLKTNDSLYFAVLTGCLRVSKESIFTGLNNPKIFSITDDECDSGFGFTDREVKEMLSYYGLEDKYDAMKAWYDGYRFGSTEVYCPWDVINYVDKLQVKRNLAPQNYWSNTSGNDV</sequence>
<accession>A0A9D1EVF1</accession>
<dbReference type="InterPro" id="IPR018631">
    <property type="entry name" value="AAA-ATPase-like_dom"/>
</dbReference>
<dbReference type="SUPFAM" id="SSF52540">
    <property type="entry name" value="P-loop containing nucleoside triphosphate hydrolases"/>
    <property type="match status" value="1"/>
</dbReference>
<organism evidence="2 3">
    <name type="scientific">Candidatus Limivivens intestinipullorum</name>
    <dbReference type="NCBI Taxonomy" id="2840858"/>
    <lineage>
        <taxon>Bacteria</taxon>
        <taxon>Bacillati</taxon>
        <taxon>Bacillota</taxon>
        <taxon>Clostridia</taxon>
        <taxon>Lachnospirales</taxon>
        <taxon>Lachnospiraceae</taxon>
        <taxon>Lachnospiraceae incertae sedis</taxon>
        <taxon>Candidatus Limivivens</taxon>
    </lineage>
</organism>
<feature type="domain" description="AAA-ATPase-like" evidence="1">
    <location>
        <begin position="9"/>
        <end position="240"/>
    </location>
</feature>
<dbReference type="AlphaFoldDB" id="A0A9D1EVF1"/>
<evidence type="ECO:0000259" key="1">
    <source>
        <dbReference type="Pfam" id="PF09820"/>
    </source>
</evidence>
<reference evidence="2" key="1">
    <citation type="submission" date="2020-10" db="EMBL/GenBank/DDBJ databases">
        <authorList>
            <person name="Gilroy R."/>
        </authorList>
    </citation>
    <scope>NUCLEOTIDE SEQUENCE</scope>
    <source>
        <strain evidence="2">CHK190-19873</strain>
    </source>
</reference>
<dbReference type="PANTHER" id="PTHR34825:SF1">
    <property type="entry name" value="AAA-ATPASE-LIKE DOMAIN-CONTAINING PROTEIN"/>
    <property type="match status" value="1"/>
</dbReference>
<dbReference type="Pfam" id="PF09820">
    <property type="entry name" value="AAA-ATPase_like"/>
    <property type="match status" value="1"/>
</dbReference>